<name>A0AA43QQ18_9LECA</name>
<evidence type="ECO:0000313" key="3">
    <source>
        <dbReference type="Proteomes" id="UP001161017"/>
    </source>
</evidence>
<sequence>MPAPRTFDVDDLPPAGGELDEEESVKKNHQFRGDGSFTWLWKITIVKNKAGFFFRFYNLSILRRPPADLRMAPGYQPIRTPTIATISQRD</sequence>
<dbReference type="AlphaFoldDB" id="A0AA43QQ18"/>
<dbReference type="Proteomes" id="UP001161017">
    <property type="component" value="Unassembled WGS sequence"/>
</dbReference>
<keyword evidence="3" id="KW-1185">Reference proteome</keyword>
<organism evidence="2 3">
    <name type="scientific">Ramalina farinacea</name>
    <dbReference type="NCBI Taxonomy" id="258253"/>
    <lineage>
        <taxon>Eukaryota</taxon>
        <taxon>Fungi</taxon>
        <taxon>Dikarya</taxon>
        <taxon>Ascomycota</taxon>
        <taxon>Pezizomycotina</taxon>
        <taxon>Lecanoromycetes</taxon>
        <taxon>OSLEUM clade</taxon>
        <taxon>Lecanoromycetidae</taxon>
        <taxon>Lecanorales</taxon>
        <taxon>Lecanorineae</taxon>
        <taxon>Ramalinaceae</taxon>
        <taxon>Ramalina</taxon>
    </lineage>
</organism>
<evidence type="ECO:0000313" key="2">
    <source>
        <dbReference type="EMBL" id="MDI1490482.1"/>
    </source>
</evidence>
<comment type="caution">
    <text evidence="2">The sequence shown here is derived from an EMBL/GenBank/DDBJ whole genome shotgun (WGS) entry which is preliminary data.</text>
</comment>
<reference evidence="2" key="1">
    <citation type="journal article" date="2023" name="Genome Biol. Evol.">
        <title>First Whole Genome Sequence and Flow Cytometry Genome Size Data for the Lichen-Forming Fungus Ramalina farinacea (Ascomycota).</title>
        <authorList>
            <person name="Llewellyn T."/>
            <person name="Mian S."/>
            <person name="Hill R."/>
            <person name="Leitch I.J."/>
            <person name="Gaya E."/>
        </authorList>
    </citation>
    <scope>NUCLEOTIDE SEQUENCE</scope>
    <source>
        <strain evidence="2">LIQ254RAFAR</strain>
    </source>
</reference>
<evidence type="ECO:0000256" key="1">
    <source>
        <dbReference type="SAM" id="MobiDB-lite"/>
    </source>
</evidence>
<proteinExistence type="predicted"/>
<dbReference type="EMBL" id="JAPUFD010000012">
    <property type="protein sequence ID" value="MDI1490482.1"/>
    <property type="molecule type" value="Genomic_DNA"/>
</dbReference>
<accession>A0AA43QQ18</accession>
<protein>
    <submittedName>
        <fullName evidence="2">Uncharacterized protein</fullName>
    </submittedName>
</protein>
<feature type="region of interest" description="Disordered" evidence="1">
    <location>
        <begin position="1"/>
        <end position="27"/>
    </location>
</feature>
<gene>
    <name evidence="2" type="ORF">OHK93_001685</name>
</gene>